<dbReference type="Proteomes" id="UP000440367">
    <property type="component" value="Unassembled WGS sequence"/>
</dbReference>
<comment type="caution">
    <text evidence="2">The sequence shown here is derived from an EMBL/GenBank/DDBJ whole genome shotgun (WGS) entry which is preliminary data.</text>
</comment>
<evidence type="ECO:0000313" key="7">
    <source>
        <dbReference type="Proteomes" id="UP000486351"/>
    </source>
</evidence>
<sequence>MIVDALIIEGNSAEFLVGEEWMLKKGVRIDFVSGEM</sequence>
<dbReference type="EMBL" id="QXFY01000963">
    <property type="protein sequence ID" value="KAE9332141.1"/>
    <property type="molecule type" value="Genomic_DNA"/>
</dbReference>
<proteinExistence type="predicted"/>
<evidence type="ECO:0000313" key="3">
    <source>
        <dbReference type="EMBL" id="KAE9308634.1"/>
    </source>
</evidence>
<dbReference type="Proteomes" id="UP000437068">
    <property type="component" value="Unassembled WGS sequence"/>
</dbReference>
<accession>A0A6A3Z8X6</accession>
<name>A0A6A3Z8X6_9STRA</name>
<dbReference type="EMBL" id="QXGE01000573">
    <property type="protein sequence ID" value="KAE9308634.1"/>
    <property type="molecule type" value="Genomic_DNA"/>
</dbReference>
<dbReference type="AlphaFoldDB" id="A0A6A3Z8X6"/>
<gene>
    <name evidence="3" type="ORF">PF001_g11068</name>
    <name evidence="2" type="ORF">PF002_g12651</name>
    <name evidence="4" type="ORF">PF008_g15088</name>
    <name evidence="1" type="ORF">PF010_g15481</name>
</gene>
<evidence type="ECO:0000313" key="6">
    <source>
        <dbReference type="Proteomes" id="UP000440367"/>
    </source>
</evidence>
<dbReference type="EMBL" id="QXGD01000617">
    <property type="protein sequence ID" value="KAE9231563.1"/>
    <property type="molecule type" value="Genomic_DNA"/>
</dbReference>
<dbReference type="Proteomes" id="UP000488956">
    <property type="component" value="Unassembled WGS sequence"/>
</dbReference>
<evidence type="ECO:0000313" key="1">
    <source>
        <dbReference type="EMBL" id="KAE9098627.1"/>
    </source>
</evidence>
<evidence type="ECO:0000313" key="4">
    <source>
        <dbReference type="EMBL" id="KAE9332141.1"/>
    </source>
</evidence>
<evidence type="ECO:0000313" key="5">
    <source>
        <dbReference type="Proteomes" id="UP000437068"/>
    </source>
</evidence>
<reference evidence="5 6" key="1">
    <citation type="submission" date="2018-08" db="EMBL/GenBank/DDBJ databases">
        <title>Genomic investigation of the strawberry pathogen Phytophthora fragariae indicates pathogenicity is determined by transcriptional variation in three key races.</title>
        <authorList>
            <person name="Adams T.M."/>
            <person name="Armitage A.D."/>
            <person name="Sobczyk M.K."/>
            <person name="Bates H.J."/>
            <person name="Dunwell J.M."/>
            <person name="Nellist C.F."/>
            <person name="Harrison R.J."/>
        </authorList>
    </citation>
    <scope>NUCLEOTIDE SEQUENCE [LARGE SCALE GENOMIC DNA]</scope>
    <source>
        <strain evidence="3 5">A4</strain>
        <strain evidence="2 6">BC-1</strain>
        <strain evidence="4 7">NOV-77</strain>
        <strain evidence="1 8">ONT-3</strain>
    </source>
</reference>
<evidence type="ECO:0000313" key="8">
    <source>
        <dbReference type="Proteomes" id="UP000488956"/>
    </source>
</evidence>
<evidence type="ECO:0000313" key="2">
    <source>
        <dbReference type="EMBL" id="KAE9231563.1"/>
    </source>
</evidence>
<organism evidence="2 6">
    <name type="scientific">Phytophthora fragariae</name>
    <dbReference type="NCBI Taxonomy" id="53985"/>
    <lineage>
        <taxon>Eukaryota</taxon>
        <taxon>Sar</taxon>
        <taxon>Stramenopiles</taxon>
        <taxon>Oomycota</taxon>
        <taxon>Peronosporomycetes</taxon>
        <taxon>Peronosporales</taxon>
        <taxon>Peronosporaceae</taxon>
        <taxon>Phytophthora</taxon>
    </lineage>
</organism>
<dbReference type="EMBL" id="QXFX01001013">
    <property type="protein sequence ID" value="KAE9098627.1"/>
    <property type="molecule type" value="Genomic_DNA"/>
</dbReference>
<protein>
    <submittedName>
        <fullName evidence="2">Uncharacterized protein</fullName>
    </submittedName>
</protein>
<dbReference type="Proteomes" id="UP000486351">
    <property type="component" value="Unassembled WGS sequence"/>
</dbReference>